<accession>B7PH86</accession>
<feature type="region of interest" description="Disordered" evidence="1">
    <location>
        <begin position="67"/>
        <end position="87"/>
    </location>
</feature>
<dbReference type="HOGENOM" id="CLU_2485837_0_0_1"/>
<dbReference type="PaxDb" id="6945-B7PH86"/>
<reference evidence="2 4" key="1">
    <citation type="submission" date="2008-03" db="EMBL/GenBank/DDBJ databases">
        <title>Annotation of Ixodes scapularis.</title>
        <authorList>
            <consortium name="Ixodes scapularis Genome Project Consortium"/>
            <person name="Caler E."/>
            <person name="Hannick L.I."/>
            <person name="Bidwell S."/>
            <person name="Joardar V."/>
            <person name="Thiagarajan M."/>
            <person name="Amedeo P."/>
            <person name="Galinsky K.J."/>
            <person name="Schobel S."/>
            <person name="Inman J."/>
            <person name="Hostetler J."/>
            <person name="Miller J."/>
            <person name="Hammond M."/>
            <person name="Megy K."/>
            <person name="Lawson D."/>
            <person name="Kodira C."/>
            <person name="Sutton G."/>
            <person name="Meyer J."/>
            <person name="Hill C.A."/>
            <person name="Birren B."/>
            <person name="Nene V."/>
            <person name="Collins F."/>
            <person name="Alarcon-Chaidez F."/>
            <person name="Wikel S."/>
            <person name="Strausberg R."/>
        </authorList>
    </citation>
    <scope>NUCLEOTIDE SEQUENCE [LARGE SCALE GENOMIC DNA]</scope>
    <source>
        <strain evidence="4">Wikel</strain>
        <strain evidence="2">Wikel colony</strain>
    </source>
</reference>
<evidence type="ECO:0000313" key="3">
    <source>
        <dbReference type="EnsemblMetazoa" id="ISCW017863-PA"/>
    </source>
</evidence>
<feature type="compositionally biased region" description="Pro residues" evidence="1">
    <location>
        <begin position="78"/>
        <end position="87"/>
    </location>
</feature>
<dbReference type="VEuPathDB" id="VectorBase:ISCI017863"/>
<name>B7PH86_IXOSC</name>
<dbReference type="Proteomes" id="UP000001555">
    <property type="component" value="Unassembled WGS sequence"/>
</dbReference>
<dbReference type="EMBL" id="DS711613">
    <property type="protein sequence ID" value="EEC05958.1"/>
    <property type="molecule type" value="Genomic_DNA"/>
</dbReference>
<evidence type="ECO:0000313" key="2">
    <source>
        <dbReference type="EMBL" id="EEC05958.1"/>
    </source>
</evidence>
<keyword evidence="4" id="KW-1185">Reference proteome</keyword>
<dbReference type="VEuPathDB" id="VectorBase:ISCW017863"/>
<organism>
    <name type="scientific">Ixodes scapularis</name>
    <name type="common">Black-legged tick</name>
    <name type="synonym">Deer tick</name>
    <dbReference type="NCBI Taxonomy" id="6945"/>
    <lineage>
        <taxon>Eukaryota</taxon>
        <taxon>Metazoa</taxon>
        <taxon>Ecdysozoa</taxon>
        <taxon>Arthropoda</taxon>
        <taxon>Chelicerata</taxon>
        <taxon>Arachnida</taxon>
        <taxon>Acari</taxon>
        <taxon>Parasitiformes</taxon>
        <taxon>Ixodida</taxon>
        <taxon>Ixodoidea</taxon>
        <taxon>Ixodidae</taxon>
        <taxon>Ixodinae</taxon>
        <taxon>Ixodes</taxon>
    </lineage>
</organism>
<sequence>MTDNNKRIPGAQASCLRVQAAGASLWPLYRADSAALAKTLCSESVYFRIYGGRPGAPVARPPVRIPVGGVSGTHRPPFRPPPTMYAP</sequence>
<dbReference type="InParanoid" id="B7PH86"/>
<dbReference type="EnsemblMetazoa" id="ISCW017863-RA">
    <property type="protein sequence ID" value="ISCW017863-PA"/>
    <property type="gene ID" value="ISCW017863"/>
</dbReference>
<gene>
    <name evidence="2" type="ORF">IscW_ISCW017863</name>
</gene>
<dbReference type="AlphaFoldDB" id="B7PH86"/>
<dbReference type="EMBL" id="ABJB010840370">
    <property type="status" value="NOT_ANNOTATED_CDS"/>
    <property type="molecule type" value="Genomic_DNA"/>
</dbReference>
<evidence type="ECO:0000313" key="4">
    <source>
        <dbReference type="Proteomes" id="UP000001555"/>
    </source>
</evidence>
<proteinExistence type="predicted"/>
<evidence type="ECO:0000256" key="1">
    <source>
        <dbReference type="SAM" id="MobiDB-lite"/>
    </source>
</evidence>
<reference evidence="3" key="2">
    <citation type="submission" date="2020-05" db="UniProtKB">
        <authorList>
            <consortium name="EnsemblMetazoa"/>
        </authorList>
    </citation>
    <scope>IDENTIFICATION</scope>
    <source>
        <strain evidence="3">wikel</strain>
    </source>
</reference>
<protein>
    <submittedName>
        <fullName evidence="2 3">Uncharacterized protein</fullName>
    </submittedName>
</protein>